<dbReference type="CDD" id="cd00143">
    <property type="entry name" value="PP2Cc"/>
    <property type="match status" value="1"/>
</dbReference>
<comment type="subcellular location">
    <subcellularLocation>
        <location evidence="1">Membrane</location>
    </subcellularLocation>
</comment>
<dbReference type="PANTHER" id="PTHR47992">
    <property type="entry name" value="PROTEIN PHOSPHATASE"/>
    <property type="match status" value="1"/>
</dbReference>
<evidence type="ECO:0000313" key="5">
    <source>
        <dbReference type="Proteomes" id="UP001162131"/>
    </source>
</evidence>
<organism evidence="4 5">
    <name type="scientific">Blepharisma stoltei</name>
    <dbReference type="NCBI Taxonomy" id="1481888"/>
    <lineage>
        <taxon>Eukaryota</taxon>
        <taxon>Sar</taxon>
        <taxon>Alveolata</taxon>
        <taxon>Ciliophora</taxon>
        <taxon>Postciliodesmatophora</taxon>
        <taxon>Heterotrichea</taxon>
        <taxon>Heterotrichida</taxon>
        <taxon>Blepharismidae</taxon>
        <taxon>Blepharisma</taxon>
    </lineage>
</organism>
<dbReference type="InterPro" id="IPR036457">
    <property type="entry name" value="PPM-type-like_dom_sf"/>
</dbReference>
<keyword evidence="2" id="KW-0472">Membrane</keyword>
<evidence type="ECO:0000256" key="1">
    <source>
        <dbReference type="ARBA" id="ARBA00004370"/>
    </source>
</evidence>
<dbReference type="PROSITE" id="PS51746">
    <property type="entry name" value="PPM_2"/>
    <property type="match status" value="1"/>
</dbReference>
<evidence type="ECO:0000259" key="3">
    <source>
        <dbReference type="PROSITE" id="PS51746"/>
    </source>
</evidence>
<protein>
    <recommendedName>
        <fullName evidence="3">PPM-type phosphatase domain-containing protein</fullName>
    </recommendedName>
</protein>
<dbReference type="Gene3D" id="3.60.40.10">
    <property type="entry name" value="PPM-type phosphatase domain"/>
    <property type="match status" value="1"/>
</dbReference>
<accession>A0AAU9JF38</accession>
<gene>
    <name evidence="4" type="ORF">BSTOLATCC_MIC31812</name>
</gene>
<dbReference type="AlphaFoldDB" id="A0AAU9JF38"/>
<dbReference type="Proteomes" id="UP001162131">
    <property type="component" value="Unassembled WGS sequence"/>
</dbReference>
<proteinExistence type="predicted"/>
<reference evidence="4" key="1">
    <citation type="submission" date="2021-09" db="EMBL/GenBank/DDBJ databases">
        <authorList>
            <consortium name="AG Swart"/>
            <person name="Singh M."/>
            <person name="Singh A."/>
            <person name="Seah K."/>
            <person name="Emmerich C."/>
        </authorList>
    </citation>
    <scope>NUCLEOTIDE SEQUENCE</scope>
    <source>
        <strain evidence="4">ATCC30299</strain>
    </source>
</reference>
<dbReference type="SUPFAM" id="SSF81606">
    <property type="entry name" value="PP2C-like"/>
    <property type="match status" value="1"/>
</dbReference>
<comment type="caution">
    <text evidence="4">The sequence shown here is derived from an EMBL/GenBank/DDBJ whole genome shotgun (WGS) entry which is preliminary data.</text>
</comment>
<evidence type="ECO:0000256" key="2">
    <source>
        <dbReference type="ARBA" id="ARBA00023136"/>
    </source>
</evidence>
<dbReference type="GO" id="GO:0004722">
    <property type="term" value="F:protein serine/threonine phosphatase activity"/>
    <property type="evidence" value="ECO:0007669"/>
    <property type="project" value="InterPro"/>
</dbReference>
<name>A0AAU9JF38_9CILI</name>
<dbReference type="Pfam" id="PF00481">
    <property type="entry name" value="PP2C"/>
    <property type="match status" value="1"/>
</dbReference>
<keyword evidence="5" id="KW-1185">Reference proteome</keyword>
<dbReference type="InterPro" id="IPR015655">
    <property type="entry name" value="PP2C"/>
</dbReference>
<dbReference type="GO" id="GO:0016020">
    <property type="term" value="C:membrane"/>
    <property type="evidence" value="ECO:0007669"/>
    <property type="project" value="UniProtKB-SubCell"/>
</dbReference>
<sequence length="411" mass="46040">MGLCCSNTELRFSRPIYHSNIDVIIPFHDSITRKTHKKRISCPLSIPVHEYSKFCSFENQEIFITGCVLPGMDPSLCYNKECQDNFLCITSPNSIISVLLDGHGKHGKRVAEHCKRHIEAYCKLKLEKIHQNPKKYVEKIIVKCDKDLKSSKIDTNLSGTTAVVVYLSLNSIHVSSVGDSRAIIGTSPKPKKKLQALPLTVDQKPNNDLELKRITESGGCVQRMIYNNGQNLGPYRVWIKGLTLPGLAMSRSIGDKLAASVGVISTPIIQSFSRHINDKFIVLASDGIWDVMTNEEVVSYLEKFSSQSNRKGLKAEFPITPLNATISRLLCEEARKRWIEISKKENVMIDDISCLVIEIENDQESLIKTLPDKDLEDQKVVDDIESGILSALYLSRNGSSRDASFNKEDGK</sequence>
<dbReference type="InterPro" id="IPR001932">
    <property type="entry name" value="PPM-type_phosphatase-like_dom"/>
</dbReference>
<dbReference type="SMART" id="SM00332">
    <property type="entry name" value="PP2Cc"/>
    <property type="match status" value="1"/>
</dbReference>
<feature type="domain" description="PPM-type phosphatase" evidence="3">
    <location>
        <begin position="69"/>
        <end position="359"/>
    </location>
</feature>
<evidence type="ECO:0000313" key="4">
    <source>
        <dbReference type="EMBL" id="CAG9322694.1"/>
    </source>
</evidence>
<dbReference type="EMBL" id="CAJZBQ010000032">
    <property type="protein sequence ID" value="CAG9322694.1"/>
    <property type="molecule type" value="Genomic_DNA"/>
</dbReference>